<keyword evidence="2" id="KW-0964">Secreted</keyword>
<sequence>SAAPPINTNGLDKCVIPCWTSAAMAAGCNGVTDFQCTCPSIAFNNAALQCLQTNCTESANAIAEATRLQQAECASGTSSPFSVPLSGPINTTNESSATSYLPPVSATIPDMTVKPTIPLPTTSGSASGTAASGGPATS</sequence>
<dbReference type="VEuPathDB" id="FungiDB:BD410DRAFT_701283"/>
<gene>
    <name evidence="7" type="ORF">BD410DRAFT_701283</name>
</gene>
<organism evidence="7 8">
    <name type="scientific">Rickenella mellea</name>
    <dbReference type="NCBI Taxonomy" id="50990"/>
    <lineage>
        <taxon>Eukaryota</taxon>
        <taxon>Fungi</taxon>
        <taxon>Dikarya</taxon>
        <taxon>Basidiomycota</taxon>
        <taxon>Agaricomycotina</taxon>
        <taxon>Agaricomycetes</taxon>
        <taxon>Hymenochaetales</taxon>
        <taxon>Rickenellaceae</taxon>
        <taxon>Rickenella</taxon>
    </lineage>
</organism>
<dbReference type="OrthoDB" id="4505683at2759"/>
<evidence type="ECO:0000256" key="2">
    <source>
        <dbReference type="ARBA" id="ARBA00022525"/>
    </source>
</evidence>
<evidence type="ECO:0000256" key="5">
    <source>
        <dbReference type="SAM" id="MobiDB-lite"/>
    </source>
</evidence>
<name>A0A4Y7PLL6_9AGAM</name>
<dbReference type="Pfam" id="PF05730">
    <property type="entry name" value="CFEM"/>
    <property type="match status" value="1"/>
</dbReference>
<keyword evidence="4" id="KW-1015">Disulfide bond</keyword>
<comment type="subcellular location">
    <subcellularLocation>
        <location evidence="1">Secreted</location>
    </subcellularLocation>
</comment>
<evidence type="ECO:0000256" key="4">
    <source>
        <dbReference type="ARBA" id="ARBA00023157"/>
    </source>
</evidence>
<keyword evidence="3" id="KW-0732">Signal</keyword>
<feature type="domain" description="CFEM" evidence="6">
    <location>
        <begin position="1"/>
        <end position="100"/>
    </location>
</feature>
<dbReference type="EMBL" id="ML170274">
    <property type="protein sequence ID" value="TDL15459.1"/>
    <property type="molecule type" value="Genomic_DNA"/>
</dbReference>
<accession>A0A4Y7PLL6</accession>
<feature type="non-terminal residue" evidence="7">
    <location>
        <position position="138"/>
    </location>
</feature>
<evidence type="ECO:0000259" key="6">
    <source>
        <dbReference type="PROSITE" id="PS52012"/>
    </source>
</evidence>
<dbReference type="InterPro" id="IPR008427">
    <property type="entry name" value="Extracellular_membr_CFEM_dom"/>
</dbReference>
<keyword evidence="8" id="KW-1185">Reference proteome</keyword>
<protein>
    <recommendedName>
        <fullName evidence="6">CFEM domain-containing protein</fullName>
    </recommendedName>
</protein>
<evidence type="ECO:0000313" key="7">
    <source>
        <dbReference type="EMBL" id="TDL15459.1"/>
    </source>
</evidence>
<proteinExistence type="predicted"/>
<dbReference type="AlphaFoldDB" id="A0A4Y7PLL6"/>
<evidence type="ECO:0000256" key="3">
    <source>
        <dbReference type="ARBA" id="ARBA00022729"/>
    </source>
</evidence>
<evidence type="ECO:0000313" key="8">
    <source>
        <dbReference type="Proteomes" id="UP000294933"/>
    </source>
</evidence>
<dbReference type="GO" id="GO:0005576">
    <property type="term" value="C:extracellular region"/>
    <property type="evidence" value="ECO:0007669"/>
    <property type="project" value="UniProtKB-SubCell"/>
</dbReference>
<feature type="region of interest" description="Disordered" evidence="5">
    <location>
        <begin position="115"/>
        <end position="138"/>
    </location>
</feature>
<feature type="non-terminal residue" evidence="7">
    <location>
        <position position="1"/>
    </location>
</feature>
<reference evidence="7 8" key="1">
    <citation type="submission" date="2018-06" db="EMBL/GenBank/DDBJ databases">
        <title>A transcriptomic atlas of mushroom development highlights an independent origin of complex multicellularity.</title>
        <authorList>
            <consortium name="DOE Joint Genome Institute"/>
            <person name="Krizsan K."/>
            <person name="Almasi E."/>
            <person name="Merenyi Z."/>
            <person name="Sahu N."/>
            <person name="Viragh M."/>
            <person name="Koszo T."/>
            <person name="Mondo S."/>
            <person name="Kiss B."/>
            <person name="Balint B."/>
            <person name="Kues U."/>
            <person name="Barry K."/>
            <person name="Hegedus J.C."/>
            <person name="Henrissat B."/>
            <person name="Johnson J."/>
            <person name="Lipzen A."/>
            <person name="Ohm R."/>
            <person name="Nagy I."/>
            <person name="Pangilinan J."/>
            <person name="Yan J."/>
            <person name="Xiong Y."/>
            <person name="Grigoriev I.V."/>
            <person name="Hibbett D.S."/>
            <person name="Nagy L.G."/>
        </authorList>
    </citation>
    <scope>NUCLEOTIDE SEQUENCE [LARGE SCALE GENOMIC DNA]</scope>
    <source>
        <strain evidence="7 8">SZMC22713</strain>
    </source>
</reference>
<dbReference type="PROSITE" id="PS52012">
    <property type="entry name" value="CFEM"/>
    <property type="match status" value="1"/>
</dbReference>
<dbReference type="Proteomes" id="UP000294933">
    <property type="component" value="Unassembled WGS sequence"/>
</dbReference>
<evidence type="ECO:0000256" key="1">
    <source>
        <dbReference type="ARBA" id="ARBA00004613"/>
    </source>
</evidence>
<feature type="compositionally biased region" description="Low complexity" evidence="5">
    <location>
        <begin position="120"/>
        <end position="138"/>
    </location>
</feature>